<sequence>MSARSDDPPEGVAAMPWELIAIGDDGRSAVIRYLPTIACYQEAGVWARYDHDRVLLAPLAEDGRSNTACSLAAQEPNTVVVEFSEDLAGRDLRSLPIDDKLTEWLDQRCCPPTTVA</sequence>
<keyword evidence="2" id="KW-1185">Reference proteome</keyword>
<organism evidence="1 2">
    <name type="scientific">Actinoalloteichus hymeniacidonis</name>
    <dbReference type="NCBI Taxonomy" id="340345"/>
    <lineage>
        <taxon>Bacteria</taxon>
        <taxon>Bacillati</taxon>
        <taxon>Actinomycetota</taxon>
        <taxon>Actinomycetes</taxon>
        <taxon>Pseudonocardiales</taxon>
        <taxon>Pseudonocardiaceae</taxon>
        <taxon>Actinoalloteichus</taxon>
    </lineage>
</organism>
<name>A0AAC9HTG4_9PSEU</name>
<dbReference type="KEGG" id="ahm:TL08_22435"/>
<evidence type="ECO:0000313" key="1">
    <source>
        <dbReference type="EMBL" id="AOS65269.1"/>
    </source>
</evidence>
<accession>A0AAC9HTG4</accession>
<gene>
    <name evidence="1" type="ORF">TL08_22435</name>
</gene>
<dbReference type="EMBL" id="CP014859">
    <property type="protein sequence ID" value="AOS65269.1"/>
    <property type="molecule type" value="Genomic_DNA"/>
</dbReference>
<dbReference type="RefSeq" id="WP_157421247.1">
    <property type="nucleotide sequence ID" value="NZ_CP014859.1"/>
</dbReference>
<dbReference type="AlphaFoldDB" id="A0AAC9HTG4"/>
<proteinExistence type="predicted"/>
<evidence type="ECO:0000313" key="2">
    <source>
        <dbReference type="Proteomes" id="UP000095210"/>
    </source>
</evidence>
<dbReference type="Proteomes" id="UP000095210">
    <property type="component" value="Chromosome"/>
</dbReference>
<protein>
    <submittedName>
        <fullName evidence="1">Uncharacterized protein</fullName>
    </submittedName>
</protein>
<reference evidence="2" key="1">
    <citation type="submission" date="2016-03" db="EMBL/GenBank/DDBJ databases">
        <title>Complete genome sequence of the type strain Actinoalloteichus hymeniacidonis DSM 45092.</title>
        <authorList>
            <person name="Schaffert L."/>
            <person name="Albersmeier A."/>
            <person name="Winkler A."/>
            <person name="Kalinowski J."/>
            <person name="Zotchev S."/>
            <person name="Ruckert C."/>
        </authorList>
    </citation>
    <scope>NUCLEOTIDE SEQUENCE [LARGE SCALE GENOMIC DNA]</scope>
    <source>
        <strain evidence="2">HPA177(T) (DSM 45092(T))</strain>
    </source>
</reference>